<sequence>MADAPADPAADSTRPAVPDAGAAPGLPPVTPGFTDHVFARPHDVELPLRFWPGGEGTRPWLIWFHGGGFVGGKWSTPHAWIVPAFTARGYHVVSVGYRLAPEASLSDQLDDAVQAHAWAVQHLPVEGGRCVAGGDSSGSILGLLAGFAYSPRPAAILNLYGCADMLDPVWRAPPADGGDSYMLNLGDEELERMTRARDPAAALVQCPWEHEIPPAVPLAATRAHLGQRGFEVDDAVRRRIDLATYMYAHARLPDALYRRERFGSEAEMLAAAEELSPLQMVQKVETYPPTYIMHGTKDTCVPLRESTEFAARLREIGVAVAEDYPEAGHVFDTWRSPDEDGWQRHVPPCLDFLDKHVK</sequence>
<dbReference type="InterPro" id="IPR029058">
    <property type="entry name" value="AB_hydrolase_fold"/>
</dbReference>
<comment type="caution">
    <text evidence="5">The sequence shown here is derived from an EMBL/GenBank/DDBJ whole genome shotgun (WGS) entry which is preliminary data.</text>
</comment>
<dbReference type="InterPro" id="IPR013094">
    <property type="entry name" value="AB_hydrolase_3"/>
</dbReference>
<dbReference type="InterPro" id="IPR050300">
    <property type="entry name" value="GDXG_lipolytic_enzyme"/>
</dbReference>
<dbReference type="GeneID" id="95983748"/>
<dbReference type="RefSeq" id="XP_069211683.1">
    <property type="nucleotide sequence ID" value="XM_069351297.1"/>
</dbReference>
<dbReference type="PANTHER" id="PTHR48081:SF3">
    <property type="entry name" value="ALPHA_BETA HYDROLASE FOLD-3 DOMAIN-CONTAINING PROTEIN"/>
    <property type="match status" value="1"/>
</dbReference>
<feature type="compositionally biased region" description="Low complexity" evidence="2">
    <location>
        <begin position="1"/>
        <end position="11"/>
    </location>
</feature>
<dbReference type="Pfam" id="PF07859">
    <property type="entry name" value="Abhydrolase_3"/>
    <property type="match status" value="1"/>
</dbReference>
<protein>
    <recommendedName>
        <fullName evidence="7">Alpha/beta hydrolase fold-3 domain-containing protein</fullName>
    </recommendedName>
</protein>
<evidence type="ECO:0000313" key="6">
    <source>
        <dbReference type="Proteomes" id="UP001565368"/>
    </source>
</evidence>
<evidence type="ECO:0000256" key="2">
    <source>
        <dbReference type="SAM" id="MobiDB-lite"/>
    </source>
</evidence>
<keyword evidence="6" id="KW-1185">Reference proteome</keyword>
<gene>
    <name evidence="5" type="ORF">Q8F55_002705</name>
</gene>
<reference evidence="5 6" key="1">
    <citation type="submission" date="2023-08" db="EMBL/GenBank/DDBJ databases">
        <title>Annotated Genome Sequence of Vanrija albida AlHP1.</title>
        <authorList>
            <person name="Herzog R."/>
        </authorList>
    </citation>
    <scope>NUCLEOTIDE SEQUENCE [LARGE SCALE GENOMIC DNA]</scope>
    <source>
        <strain evidence="5 6">AlHP1</strain>
    </source>
</reference>
<evidence type="ECO:0000313" key="5">
    <source>
        <dbReference type="EMBL" id="KAL1411739.1"/>
    </source>
</evidence>
<evidence type="ECO:0000259" key="4">
    <source>
        <dbReference type="Pfam" id="PF07859"/>
    </source>
</evidence>
<evidence type="ECO:0000256" key="1">
    <source>
        <dbReference type="ARBA" id="ARBA00022801"/>
    </source>
</evidence>
<keyword evidence="1" id="KW-0378">Hydrolase</keyword>
<feature type="domain" description="Peptidase S9 prolyl oligopeptidase catalytic" evidence="3">
    <location>
        <begin position="258"/>
        <end position="333"/>
    </location>
</feature>
<feature type="domain" description="Alpha/beta hydrolase fold-3" evidence="4">
    <location>
        <begin position="61"/>
        <end position="165"/>
    </location>
</feature>
<feature type="region of interest" description="Disordered" evidence="2">
    <location>
        <begin position="1"/>
        <end position="26"/>
    </location>
</feature>
<proteinExistence type="predicted"/>
<dbReference type="InterPro" id="IPR001375">
    <property type="entry name" value="Peptidase_S9_cat"/>
</dbReference>
<organism evidence="5 6">
    <name type="scientific">Vanrija albida</name>
    <dbReference type="NCBI Taxonomy" id="181172"/>
    <lineage>
        <taxon>Eukaryota</taxon>
        <taxon>Fungi</taxon>
        <taxon>Dikarya</taxon>
        <taxon>Basidiomycota</taxon>
        <taxon>Agaricomycotina</taxon>
        <taxon>Tremellomycetes</taxon>
        <taxon>Trichosporonales</taxon>
        <taxon>Trichosporonaceae</taxon>
        <taxon>Vanrija</taxon>
    </lineage>
</organism>
<dbReference type="EMBL" id="JBBXJM010000002">
    <property type="protein sequence ID" value="KAL1411739.1"/>
    <property type="molecule type" value="Genomic_DNA"/>
</dbReference>
<evidence type="ECO:0008006" key="7">
    <source>
        <dbReference type="Google" id="ProtNLM"/>
    </source>
</evidence>
<evidence type="ECO:0000259" key="3">
    <source>
        <dbReference type="Pfam" id="PF00326"/>
    </source>
</evidence>
<dbReference type="Proteomes" id="UP001565368">
    <property type="component" value="Unassembled WGS sequence"/>
</dbReference>
<dbReference type="Gene3D" id="3.40.50.1820">
    <property type="entry name" value="alpha/beta hydrolase"/>
    <property type="match status" value="1"/>
</dbReference>
<dbReference type="SUPFAM" id="SSF53474">
    <property type="entry name" value="alpha/beta-Hydrolases"/>
    <property type="match status" value="1"/>
</dbReference>
<accession>A0ABR3QAK3</accession>
<dbReference type="Pfam" id="PF00326">
    <property type="entry name" value="Peptidase_S9"/>
    <property type="match status" value="1"/>
</dbReference>
<dbReference type="PANTHER" id="PTHR48081">
    <property type="entry name" value="AB HYDROLASE SUPERFAMILY PROTEIN C4A8.06C"/>
    <property type="match status" value="1"/>
</dbReference>
<name>A0ABR3QAK3_9TREE</name>